<evidence type="ECO:0000256" key="1">
    <source>
        <dbReference type="SAM" id="Phobius"/>
    </source>
</evidence>
<accession>A0ABU4LH98</accession>
<dbReference type="RefSeq" id="WP_086755459.1">
    <property type="nucleotide sequence ID" value="NZ_JAGJBZ010000004.1"/>
</dbReference>
<evidence type="ECO:0000313" key="3">
    <source>
        <dbReference type="Proteomes" id="UP001271723"/>
    </source>
</evidence>
<proteinExistence type="predicted"/>
<protein>
    <recommendedName>
        <fullName evidence="4">Integral membrane protein</fullName>
    </recommendedName>
</protein>
<feature type="transmembrane region" description="Helical" evidence="1">
    <location>
        <begin position="20"/>
        <end position="42"/>
    </location>
</feature>
<feature type="transmembrane region" description="Helical" evidence="1">
    <location>
        <begin position="74"/>
        <end position="95"/>
    </location>
</feature>
<evidence type="ECO:0000313" key="2">
    <source>
        <dbReference type="EMBL" id="MDX2915155.1"/>
    </source>
</evidence>
<comment type="caution">
    <text evidence="2">The sequence shown here is derived from an EMBL/GenBank/DDBJ whole genome shotgun (WGS) entry which is preliminary data.</text>
</comment>
<evidence type="ECO:0008006" key="4">
    <source>
        <dbReference type="Google" id="ProtNLM"/>
    </source>
</evidence>
<keyword evidence="1" id="KW-0472">Membrane</keyword>
<dbReference type="InterPro" id="IPR057702">
    <property type="entry name" value="DUF7942"/>
</dbReference>
<sequence>MPASSRSLSRTLRRHLVNPAALGYLALVVAVGVWVGVDALFVEHADASLAGVWLFLVTAPTSLFFVALPGGLSFAGIVLGAVIQAFVLGAAYRWVVERPAKNVNLGNA</sequence>
<name>A0ABU4LH98_9ACTN</name>
<dbReference type="Proteomes" id="UP001271723">
    <property type="component" value="Unassembled WGS sequence"/>
</dbReference>
<feature type="transmembrane region" description="Helical" evidence="1">
    <location>
        <begin position="49"/>
        <end position="68"/>
    </location>
</feature>
<dbReference type="NCBIfam" id="NF046119">
    <property type="entry name" value="memb_SCO4225"/>
    <property type="match status" value="1"/>
</dbReference>
<keyword evidence="3" id="KW-1185">Reference proteome</keyword>
<keyword evidence="1" id="KW-0812">Transmembrane</keyword>
<reference evidence="2 3" key="1">
    <citation type="journal article" date="2023" name="Microb. Genom.">
        <title>Mesoterricola silvestris gen. nov., sp. nov., Mesoterricola sediminis sp. nov., Geothrix oryzae sp. nov., Geothrix edaphica sp. nov., Geothrix rubra sp. nov., and Geothrix limicola sp. nov., six novel members of Acidobacteriota isolated from soils.</title>
        <authorList>
            <person name="Weisberg A.J."/>
            <person name="Pearce E."/>
            <person name="Kramer C.G."/>
            <person name="Chang J.H."/>
            <person name="Clarke C.R."/>
        </authorList>
    </citation>
    <scope>NUCLEOTIDE SEQUENCE [LARGE SCALE GENOMIC DNA]</scope>
    <source>
        <strain evidence="2 3">NRRL_B-2795</strain>
    </source>
</reference>
<dbReference type="Pfam" id="PF25637">
    <property type="entry name" value="DUF7942"/>
    <property type="match status" value="1"/>
</dbReference>
<gene>
    <name evidence="2" type="ORF">PV517_41605</name>
</gene>
<dbReference type="EMBL" id="JARAVY010000026">
    <property type="protein sequence ID" value="MDX2915155.1"/>
    <property type="molecule type" value="Genomic_DNA"/>
</dbReference>
<keyword evidence="1" id="KW-1133">Transmembrane helix</keyword>
<organism evidence="2 3">
    <name type="scientific">Streptomyces griseiscabiei</name>
    <dbReference type="NCBI Taxonomy" id="2993540"/>
    <lineage>
        <taxon>Bacteria</taxon>
        <taxon>Bacillati</taxon>
        <taxon>Actinomycetota</taxon>
        <taxon>Actinomycetes</taxon>
        <taxon>Kitasatosporales</taxon>
        <taxon>Streptomycetaceae</taxon>
        <taxon>Streptomyces</taxon>
    </lineage>
</organism>